<feature type="compositionally biased region" description="Basic and acidic residues" evidence="1">
    <location>
        <begin position="46"/>
        <end position="56"/>
    </location>
</feature>
<comment type="caution">
    <text evidence="2">The sequence shown here is derived from an EMBL/GenBank/DDBJ whole genome shotgun (WGS) entry which is preliminary data.</text>
</comment>
<evidence type="ECO:0000313" key="2">
    <source>
        <dbReference type="EMBL" id="CAG8654336.1"/>
    </source>
</evidence>
<organism evidence="2 3">
    <name type="scientific">Dentiscutata erythropus</name>
    <dbReference type="NCBI Taxonomy" id="1348616"/>
    <lineage>
        <taxon>Eukaryota</taxon>
        <taxon>Fungi</taxon>
        <taxon>Fungi incertae sedis</taxon>
        <taxon>Mucoromycota</taxon>
        <taxon>Glomeromycotina</taxon>
        <taxon>Glomeromycetes</taxon>
        <taxon>Diversisporales</taxon>
        <taxon>Gigasporaceae</taxon>
        <taxon>Dentiscutata</taxon>
    </lineage>
</organism>
<feature type="compositionally biased region" description="Low complexity" evidence="1">
    <location>
        <begin position="67"/>
        <end position="76"/>
    </location>
</feature>
<sequence length="106" mass="12257">MAEEYKRESYTNLLDEEERKHKVNRSLVQKISRNSVKLVEHSSQSLKKDYKKENRPPKSQKKIKLTNNSNPKNNSIHNIMSKILNKLNKLESQKGPSAGDTLAYCS</sequence>
<accession>A0A9N9DZV2</accession>
<dbReference type="AlphaFoldDB" id="A0A9N9DZV2"/>
<feature type="compositionally biased region" description="Polar residues" evidence="1">
    <location>
        <begin position="26"/>
        <end position="45"/>
    </location>
</feature>
<reference evidence="2" key="1">
    <citation type="submission" date="2021-06" db="EMBL/GenBank/DDBJ databases">
        <authorList>
            <person name="Kallberg Y."/>
            <person name="Tangrot J."/>
            <person name="Rosling A."/>
        </authorList>
    </citation>
    <scope>NUCLEOTIDE SEQUENCE</scope>
    <source>
        <strain evidence="2">MA453B</strain>
    </source>
</reference>
<gene>
    <name evidence="2" type="ORF">DERYTH_LOCUS10356</name>
</gene>
<protein>
    <submittedName>
        <fullName evidence="2">25617_t:CDS:1</fullName>
    </submittedName>
</protein>
<evidence type="ECO:0000256" key="1">
    <source>
        <dbReference type="SAM" id="MobiDB-lite"/>
    </source>
</evidence>
<dbReference type="Proteomes" id="UP000789405">
    <property type="component" value="Unassembled WGS sequence"/>
</dbReference>
<name>A0A9N9DZV2_9GLOM</name>
<keyword evidence="3" id="KW-1185">Reference proteome</keyword>
<feature type="region of interest" description="Disordered" evidence="1">
    <location>
        <begin position="1"/>
        <end position="76"/>
    </location>
</feature>
<evidence type="ECO:0000313" key="3">
    <source>
        <dbReference type="Proteomes" id="UP000789405"/>
    </source>
</evidence>
<dbReference type="EMBL" id="CAJVPY010005990">
    <property type="protein sequence ID" value="CAG8654336.1"/>
    <property type="molecule type" value="Genomic_DNA"/>
</dbReference>
<proteinExistence type="predicted"/>